<gene>
    <name evidence="2" type="ORF">QVD17_05887</name>
</gene>
<dbReference type="Proteomes" id="UP001229421">
    <property type="component" value="Unassembled WGS sequence"/>
</dbReference>
<feature type="region of interest" description="Disordered" evidence="1">
    <location>
        <begin position="51"/>
        <end position="74"/>
    </location>
</feature>
<dbReference type="EMBL" id="JAUHHV010000001">
    <property type="protein sequence ID" value="KAK1440062.1"/>
    <property type="molecule type" value="Genomic_DNA"/>
</dbReference>
<accession>A0AAD8LEN4</accession>
<reference evidence="2" key="1">
    <citation type="journal article" date="2023" name="bioRxiv">
        <title>Improved chromosome-level genome assembly for marigold (Tagetes erecta).</title>
        <authorList>
            <person name="Jiang F."/>
            <person name="Yuan L."/>
            <person name="Wang S."/>
            <person name="Wang H."/>
            <person name="Xu D."/>
            <person name="Wang A."/>
            <person name="Fan W."/>
        </authorList>
    </citation>
    <scope>NUCLEOTIDE SEQUENCE</scope>
    <source>
        <strain evidence="2">WSJ</strain>
        <tissue evidence="2">Leaf</tissue>
    </source>
</reference>
<feature type="compositionally biased region" description="Basic residues" evidence="1">
    <location>
        <begin position="51"/>
        <end position="60"/>
    </location>
</feature>
<name>A0AAD8LEN4_TARER</name>
<sequence length="74" mass="8614">MGRGSNWILVKRISTVVVEMTMRKRMMVVVVEAIDGFWKTGSYSYYQSPHSQHRKSRVSNHRANFSVDPLNSLR</sequence>
<comment type="caution">
    <text evidence="2">The sequence shown here is derived from an EMBL/GenBank/DDBJ whole genome shotgun (WGS) entry which is preliminary data.</text>
</comment>
<protein>
    <submittedName>
        <fullName evidence="2">Uncharacterized protein</fullName>
    </submittedName>
</protein>
<evidence type="ECO:0000313" key="2">
    <source>
        <dbReference type="EMBL" id="KAK1440062.1"/>
    </source>
</evidence>
<dbReference type="AlphaFoldDB" id="A0AAD8LEN4"/>
<keyword evidence="3" id="KW-1185">Reference proteome</keyword>
<proteinExistence type="predicted"/>
<organism evidence="2 3">
    <name type="scientific">Tagetes erecta</name>
    <name type="common">African marigold</name>
    <dbReference type="NCBI Taxonomy" id="13708"/>
    <lineage>
        <taxon>Eukaryota</taxon>
        <taxon>Viridiplantae</taxon>
        <taxon>Streptophyta</taxon>
        <taxon>Embryophyta</taxon>
        <taxon>Tracheophyta</taxon>
        <taxon>Spermatophyta</taxon>
        <taxon>Magnoliopsida</taxon>
        <taxon>eudicotyledons</taxon>
        <taxon>Gunneridae</taxon>
        <taxon>Pentapetalae</taxon>
        <taxon>asterids</taxon>
        <taxon>campanulids</taxon>
        <taxon>Asterales</taxon>
        <taxon>Asteraceae</taxon>
        <taxon>Asteroideae</taxon>
        <taxon>Heliantheae alliance</taxon>
        <taxon>Tageteae</taxon>
        <taxon>Tagetes</taxon>
    </lineage>
</organism>
<evidence type="ECO:0000256" key="1">
    <source>
        <dbReference type="SAM" id="MobiDB-lite"/>
    </source>
</evidence>
<evidence type="ECO:0000313" key="3">
    <source>
        <dbReference type="Proteomes" id="UP001229421"/>
    </source>
</evidence>